<organism evidence="2">
    <name type="scientific">Brassica cretica</name>
    <name type="common">Mustard</name>
    <dbReference type="NCBI Taxonomy" id="69181"/>
    <lineage>
        <taxon>Eukaryota</taxon>
        <taxon>Viridiplantae</taxon>
        <taxon>Streptophyta</taxon>
        <taxon>Embryophyta</taxon>
        <taxon>Tracheophyta</taxon>
        <taxon>Spermatophyta</taxon>
        <taxon>Magnoliopsida</taxon>
        <taxon>eudicotyledons</taxon>
        <taxon>Gunneridae</taxon>
        <taxon>Pentapetalae</taxon>
        <taxon>rosids</taxon>
        <taxon>malvids</taxon>
        <taxon>Brassicales</taxon>
        <taxon>Brassicaceae</taxon>
        <taxon>Brassiceae</taxon>
        <taxon>Brassica</taxon>
    </lineage>
</organism>
<gene>
    <name evidence="1" type="ORF">F2Q68_00026183</name>
    <name evidence="2" type="ORF">F2Q70_00026612</name>
</gene>
<proteinExistence type="predicted"/>
<protein>
    <submittedName>
        <fullName evidence="2">Uncharacterized protein</fullName>
    </submittedName>
</protein>
<sequence>MYFFLLYEIIDGEGGLYRADVDPLEPIRLELSEEEVSATLASCSLMRTIATTSTCLTCRLSSYRNLEYELSLKYYESYEGGAKEKRTTEG</sequence>
<dbReference type="EMBL" id="QGKW02001911">
    <property type="protein sequence ID" value="KAF2566268.1"/>
    <property type="molecule type" value="Genomic_DNA"/>
</dbReference>
<accession>A0A3N6RGA9</accession>
<evidence type="ECO:0000313" key="1">
    <source>
        <dbReference type="EMBL" id="KAF2566268.1"/>
    </source>
</evidence>
<dbReference type="AlphaFoldDB" id="A0A3N6RGA9"/>
<comment type="caution">
    <text evidence="2">The sequence shown here is derived from an EMBL/GenBank/DDBJ whole genome shotgun (WGS) entry which is preliminary data.</text>
</comment>
<evidence type="ECO:0000313" key="2">
    <source>
        <dbReference type="EMBL" id="KAF2604203.1"/>
    </source>
</evidence>
<name>A0A3N6RGA9_BRACR</name>
<dbReference type="EMBL" id="QGKY02000094">
    <property type="protein sequence ID" value="KAF2604203.1"/>
    <property type="molecule type" value="Genomic_DNA"/>
</dbReference>
<reference evidence="2" key="1">
    <citation type="submission" date="2019-12" db="EMBL/GenBank/DDBJ databases">
        <title>Genome sequencing and annotation of Brassica cretica.</title>
        <authorList>
            <person name="Studholme D.J."/>
            <person name="Sarris P.F."/>
        </authorList>
    </citation>
    <scope>NUCLEOTIDE SEQUENCE</scope>
    <source>
        <strain evidence="1">PFS-001/15</strain>
        <strain evidence="2">PFS-102/07</strain>
        <tissue evidence="2">Leaf</tissue>
    </source>
</reference>
<dbReference type="Proteomes" id="UP000712281">
    <property type="component" value="Unassembled WGS sequence"/>
</dbReference>